<dbReference type="InterPro" id="IPR000073">
    <property type="entry name" value="AB_hydrolase_1"/>
</dbReference>
<keyword evidence="4" id="KW-1185">Reference proteome</keyword>
<sequence length="366" mass="39450">MPFVLVCALIVLYYLTSIYGASAASCGCSSLTIPVHVDVLIPKDPADPFGGLKSNASSLRRLNAKYDVFGVFCQPNTVPPKNADVIQLLFHGFTYTQQYWSPQTEEFRNYSYTAFACDRGMSTLAIDWVGVGLSSRPANASDVQYATSSAVGSQLAQRLKTTSILPGVRPFKKVIGMGHSAGSVLLNFGAISEGAQFPFDGLILTSALIVQPTTISGLVSLFDTSARDDTPLRWGTLDPNYITTSNRSIFYPANPTSFSPRMLIFDTFTKDVGSLASLLQLGSNSLTAQYTGPVVKVVGSEDQTFCADGRCADVATLNAVERVLWPEAKNFEVVVAQGSGHDMNLDFLADGPFNTFVDFVEQFTAV</sequence>
<evidence type="ECO:0000313" key="3">
    <source>
        <dbReference type="EMBL" id="KAJ7216062.1"/>
    </source>
</evidence>
<feature type="chain" id="PRO_5041968112" description="AB hydrolase-1 domain-containing protein" evidence="1">
    <location>
        <begin position="24"/>
        <end position="366"/>
    </location>
</feature>
<dbReference type="InterPro" id="IPR029058">
    <property type="entry name" value="AB_hydrolase_fold"/>
</dbReference>
<evidence type="ECO:0000259" key="2">
    <source>
        <dbReference type="Pfam" id="PF12697"/>
    </source>
</evidence>
<feature type="domain" description="AB hydrolase-1" evidence="2">
    <location>
        <begin position="88"/>
        <end position="345"/>
    </location>
</feature>
<evidence type="ECO:0000256" key="1">
    <source>
        <dbReference type="SAM" id="SignalP"/>
    </source>
</evidence>
<gene>
    <name evidence="3" type="ORF">GGX14DRAFT_496387</name>
</gene>
<reference evidence="3" key="1">
    <citation type="submission" date="2023-03" db="EMBL/GenBank/DDBJ databases">
        <title>Massive genome expansion in bonnet fungi (Mycena s.s.) driven by repeated elements and novel gene families across ecological guilds.</title>
        <authorList>
            <consortium name="Lawrence Berkeley National Laboratory"/>
            <person name="Harder C.B."/>
            <person name="Miyauchi S."/>
            <person name="Viragh M."/>
            <person name="Kuo A."/>
            <person name="Thoen E."/>
            <person name="Andreopoulos B."/>
            <person name="Lu D."/>
            <person name="Skrede I."/>
            <person name="Drula E."/>
            <person name="Henrissat B."/>
            <person name="Morin E."/>
            <person name="Kohler A."/>
            <person name="Barry K."/>
            <person name="LaButti K."/>
            <person name="Morin E."/>
            <person name="Salamov A."/>
            <person name="Lipzen A."/>
            <person name="Mereny Z."/>
            <person name="Hegedus B."/>
            <person name="Baldrian P."/>
            <person name="Stursova M."/>
            <person name="Weitz H."/>
            <person name="Taylor A."/>
            <person name="Grigoriev I.V."/>
            <person name="Nagy L.G."/>
            <person name="Martin F."/>
            <person name="Kauserud H."/>
        </authorList>
    </citation>
    <scope>NUCLEOTIDE SEQUENCE</scope>
    <source>
        <strain evidence="3">9144</strain>
    </source>
</reference>
<feature type="signal peptide" evidence="1">
    <location>
        <begin position="1"/>
        <end position="23"/>
    </location>
</feature>
<comment type="caution">
    <text evidence="3">The sequence shown here is derived from an EMBL/GenBank/DDBJ whole genome shotgun (WGS) entry which is preliminary data.</text>
</comment>
<dbReference type="EMBL" id="JARJCW010000016">
    <property type="protein sequence ID" value="KAJ7216062.1"/>
    <property type="molecule type" value="Genomic_DNA"/>
</dbReference>
<dbReference type="SUPFAM" id="SSF53474">
    <property type="entry name" value="alpha/beta-Hydrolases"/>
    <property type="match status" value="1"/>
</dbReference>
<keyword evidence="1" id="KW-0732">Signal</keyword>
<name>A0AAD6YJN9_9AGAR</name>
<dbReference type="Pfam" id="PF12697">
    <property type="entry name" value="Abhydrolase_6"/>
    <property type="match status" value="1"/>
</dbReference>
<dbReference type="Gene3D" id="3.40.50.1820">
    <property type="entry name" value="alpha/beta hydrolase"/>
    <property type="match status" value="1"/>
</dbReference>
<proteinExistence type="predicted"/>
<evidence type="ECO:0000313" key="4">
    <source>
        <dbReference type="Proteomes" id="UP001219525"/>
    </source>
</evidence>
<dbReference type="Proteomes" id="UP001219525">
    <property type="component" value="Unassembled WGS sequence"/>
</dbReference>
<feature type="non-terminal residue" evidence="3">
    <location>
        <position position="366"/>
    </location>
</feature>
<accession>A0AAD6YJN9</accession>
<dbReference type="AlphaFoldDB" id="A0AAD6YJN9"/>
<organism evidence="3 4">
    <name type="scientific">Mycena pura</name>
    <dbReference type="NCBI Taxonomy" id="153505"/>
    <lineage>
        <taxon>Eukaryota</taxon>
        <taxon>Fungi</taxon>
        <taxon>Dikarya</taxon>
        <taxon>Basidiomycota</taxon>
        <taxon>Agaricomycotina</taxon>
        <taxon>Agaricomycetes</taxon>
        <taxon>Agaricomycetidae</taxon>
        <taxon>Agaricales</taxon>
        <taxon>Marasmiineae</taxon>
        <taxon>Mycenaceae</taxon>
        <taxon>Mycena</taxon>
    </lineage>
</organism>
<protein>
    <recommendedName>
        <fullName evidence="2">AB hydrolase-1 domain-containing protein</fullName>
    </recommendedName>
</protein>